<dbReference type="OrthoDB" id="3731849at2"/>
<evidence type="ECO:0000313" key="2">
    <source>
        <dbReference type="Proteomes" id="UP000188324"/>
    </source>
</evidence>
<dbReference type="Proteomes" id="UP000188324">
    <property type="component" value="Chromosome"/>
</dbReference>
<dbReference type="RefSeq" id="WP_093665120.1">
    <property type="nucleotide sequence ID" value="NZ_CP019605.1"/>
</dbReference>
<dbReference type="AlphaFoldDB" id="A0A1Q2CC97"/>
<accession>A0A1Q2CC97</accession>
<name>A0A1Q2CC97_9ACTN</name>
<proteinExistence type="predicted"/>
<organism evidence="1 2">
    <name type="scientific">Tessaracoccus flavus</name>
    <dbReference type="NCBI Taxonomy" id="1610493"/>
    <lineage>
        <taxon>Bacteria</taxon>
        <taxon>Bacillati</taxon>
        <taxon>Actinomycetota</taxon>
        <taxon>Actinomycetes</taxon>
        <taxon>Propionibacteriales</taxon>
        <taxon>Propionibacteriaceae</taxon>
        <taxon>Tessaracoccus</taxon>
    </lineage>
</organism>
<dbReference type="EMBL" id="CP019605">
    <property type="protein sequence ID" value="AQP43726.1"/>
    <property type="molecule type" value="Genomic_DNA"/>
</dbReference>
<protein>
    <submittedName>
        <fullName evidence="1">Uncharacterized protein</fullName>
    </submittedName>
</protein>
<reference evidence="1 2" key="1">
    <citation type="journal article" date="2016" name="Int. J. Syst. Evol. Microbiol.">
        <title>Tessaracoccus flavus sp. nov., isolated from the drainage system of a lindane-producing factory.</title>
        <authorList>
            <person name="Kumari R."/>
            <person name="Singh P."/>
            <person name="Schumann P."/>
            <person name="Lal R."/>
        </authorList>
    </citation>
    <scope>NUCLEOTIDE SEQUENCE [LARGE SCALE GENOMIC DNA]</scope>
    <source>
        <strain evidence="1 2">RP1T</strain>
    </source>
</reference>
<dbReference type="KEGG" id="tfl:RPIT_01965"/>
<sequence>MRLDERGLALSVWTAMALPAFIVAVGIGVDFSGHATAAQEARAIAAEAARAATHEIVIGPAGPVLDVPRARSAALNFANVSGYSAAVTVSGGSTATVRISSTYDTVFLGLIGIHEIGFDVSGSARAVRTLNGTESG</sequence>
<keyword evidence="2" id="KW-1185">Reference proteome</keyword>
<evidence type="ECO:0000313" key="1">
    <source>
        <dbReference type="EMBL" id="AQP43726.1"/>
    </source>
</evidence>
<gene>
    <name evidence="1" type="ORF">RPIT_01965</name>
</gene>